<evidence type="ECO:0000259" key="2">
    <source>
        <dbReference type="PROSITE" id="PS51782"/>
    </source>
</evidence>
<sequence>MLKYSTYNSIHSRTDEMTNNNLGETIHIIMKKNKQRIIRLILIASVLLLSLTGFMTVFADAGQETAYEKVVVEPGDTLWAIGSEHKPEGMDIRDYVNQIQHINGLSSSDIQVGQLLNLPYFD</sequence>
<reference evidence="3 6" key="1">
    <citation type="submission" date="2023-02" db="EMBL/GenBank/DDBJ databases">
        <title>Pathogen: clinical or host-associated sample.</title>
        <authorList>
            <person name="Hergert J."/>
            <person name="Casey R."/>
            <person name="Wagner J."/>
            <person name="Young E.L."/>
            <person name="Oakeson K.F."/>
        </authorList>
    </citation>
    <scope>NUCLEOTIDE SEQUENCE</scope>
    <source>
        <strain evidence="4 6">2022CK-00829</strain>
        <strain evidence="3">2022CK-00830</strain>
    </source>
</reference>
<dbReference type="SUPFAM" id="SSF54106">
    <property type="entry name" value="LysM domain"/>
    <property type="match status" value="1"/>
</dbReference>
<evidence type="ECO:0000313" key="6">
    <source>
        <dbReference type="Proteomes" id="UP001221519"/>
    </source>
</evidence>
<protein>
    <submittedName>
        <fullName evidence="3">LysM peptidoglycan-binding domain-containing protein</fullName>
    </submittedName>
</protein>
<feature type="domain" description="LysM" evidence="2">
    <location>
        <begin position="68"/>
        <end position="118"/>
    </location>
</feature>
<dbReference type="EMBL" id="CP118101">
    <property type="protein sequence ID" value="WDH81116.1"/>
    <property type="molecule type" value="Genomic_DNA"/>
</dbReference>
<evidence type="ECO:0000313" key="3">
    <source>
        <dbReference type="EMBL" id="WDH81116.1"/>
    </source>
</evidence>
<dbReference type="EMBL" id="CP118108">
    <property type="protein sequence ID" value="WDI00831.1"/>
    <property type="molecule type" value="Genomic_DNA"/>
</dbReference>
<evidence type="ECO:0000313" key="5">
    <source>
        <dbReference type="Proteomes" id="UP001220962"/>
    </source>
</evidence>
<proteinExistence type="predicted"/>
<name>A0AAX3MUJ3_9BACL</name>
<dbReference type="Pfam" id="PF01476">
    <property type="entry name" value="LysM"/>
    <property type="match status" value="1"/>
</dbReference>
<feature type="transmembrane region" description="Helical" evidence="1">
    <location>
        <begin position="37"/>
        <end position="59"/>
    </location>
</feature>
<accession>A0AAX3MUJ3</accession>
<dbReference type="InterPro" id="IPR036779">
    <property type="entry name" value="LysM_dom_sf"/>
</dbReference>
<gene>
    <name evidence="3" type="ORF">PUW23_16445</name>
    <name evidence="4" type="ORF">PUW25_16270</name>
</gene>
<dbReference type="Proteomes" id="UP001221519">
    <property type="component" value="Chromosome"/>
</dbReference>
<dbReference type="Proteomes" id="UP001220962">
    <property type="component" value="Chromosome"/>
</dbReference>
<keyword evidence="1" id="KW-0472">Membrane</keyword>
<dbReference type="CDD" id="cd00118">
    <property type="entry name" value="LysM"/>
    <property type="match status" value="1"/>
</dbReference>
<dbReference type="RefSeq" id="WP_205052810.1">
    <property type="nucleotide sequence ID" value="NZ_CP118101.1"/>
</dbReference>
<dbReference type="InterPro" id="IPR018392">
    <property type="entry name" value="LysM"/>
</dbReference>
<dbReference type="PROSITE" id="PS51782">
    <property type="entry name" value="LYSM"/>
    <property type="match status" value="1"/>
</dbReference>
<evidence type="ECO:0000313" key="4">
    <source>
        <dbReference type="EMBL" id="WDI00831.1"/>
    </source>
</evidence>
<dbReference type="AlphaFoldDB" id="A0AAX3MUJ3"/>
<dbReference type="SMART" id="SM00257">
    <property type="entry name" value="LysM"/>
    <property type="match status" value="1"/>
</dbReference>
<keyword evidence="1" id="KW-0812">Transmembrane</keyword>
<dbReference type="Gene3D" id="3.10.350.10">
    <property type="entry name" value="LysM domain"/>
    <property type="match status" value="1"/>
</dbReference>
<organism evidence="3 5">
    <name type="scientific">Paenibacillus urinalis</name>
    <dbReference type="NCBI Taxonomy" id="521520"/>
    <lineage>
        <taxon>Bacteria</taxon>
        <taxon>Bacillati</taxon>
        <taxon>Bacillota</taxon>
        <taxon>Bacilli</taxon>
        <taxon>Bacillales</taxon>
        <taxon>Paenibacillaceae</taxon>
        <taxon>Paenibacillus</taxon>
    </lineage>
</organism>
<evidence type="ECO:0000256" key="1">
    <source>
        <dbReference type="SAM" id="Phobius"/>
    </source>
</evidence>
<keyword evidence="1" id="KW-1133">Transmembrane helix</keyword>
<keyword evidence="6" id="KW-1185">Reference proteome</keyword>